<proteinExistence type="predicted"/>
<protein>
    <submittedName>
        <fullName evidence="3">Uncharacterized protein</fullName>
    </submittedName>
</protein>
<keyword evidence="4" id="KW-1185">Reference proteome</keyword>
<evidence type="ECO:0000313" key="4">
    <source>
        <dbReference type="Proteomes" id="UP001157006"/>
    </source>
</evidence>
<dbReference type="EMBL" id="OX451737">
    <property type="protein sequence ID" value="CAI8597642.1"/>
    <property type="molecule type" value="Genomic_DNA"/>
</dbReference>
<name>A0AAV0ZLJ8_VICFA</name>
<sequence length="201" mass="22489">MEAKVTSLEEKLATLEVSLHEMQNQNKNNQEKIISLLNSNKEKDGGDSSHNNGGKVRSMIAMGSYVRAKLMNVARAVERELEEGEETGHRKGNCDRFSGGKSTGGPRGMSGFRQNKTHTASTGNWCDRTVSLSSQEIAYRRQKGLCFKCGGQYHPRHQCPDKNLRVMVLEDDSEDENKVRVLNDEDVETGVEELQLNVLTF</sequence>
<keyword evidence="1" id="KW-0175">Coiled coil</keyword>
<evidence type="ECO:0000256" key="1">
    <source>
        <dbReference type="SAM" id="Coils"/>
    </source>
</evidence>
<reference evidence="3 4" key="1">
    <citation type="submission" date="2023-01" db="EMBL/GenBank/DDBJ databases">
        <authorList>
            <person name="Kreplak J."/>
        </authorList>
    </citation>
    <scope>NUCLEOTIDE SEQUENCE [LARGE SCALE GENOMIC DNA]</scope>
</reference>
<organism evidence="3 4">
    <name type="scientific">Vicia faba</name>
    <name type="common">Broad bean</name>
    <name type="synonym">Faba vulgaris</name>
    <dbReference type="NCBI Taxonomy" id="3906"/>
    <lineage>
        <taxon>Eukaryota</taxon>
        <taxon>Viridiplantae</taxon>
        <taxon>Streptophyta</taxon>
        <taxon>Embryophyta</taxon>
        <taxon>Tracheophyta</taxon>
        <taxon>Spermatophyta</taxon>
        <taxon>Magnoliopsida</taxon>
        <taxon>eudicotyledons</taxon>
        <taxon>Gunneridae</taxon>
        <taxon>Pentapetalae</taxon>
        <taxon>rosids</taxon>
        <taxon>fabids</taxon>
        <taxon>Fabales</taxon>
        <taxon>Fabaceae</taxon>
        <taxon>Papilionoideae</taxon>
        <taxon>50 kb inversion clade</taxon>
        <taxon>NPAAA clade</taxon>
        <taxon>Hologalegina</taxon>
        <taxon>IRL clade</taxon>
        <taxon>Fabeae</taxon>
        <taxon>Vicia</taxon>
    </lineage>
</organism>
<dbReference type="Proteomes" id="UP001157006">
    <property type="component" value="Chromosome 2"/>
</dbReference>
<accession>A0AAV0ZLJ8</accession>
<dbReference type="AlphaFoldDB" id="A0AAV0ZLJ8"/>
<gene>
    <name evidence="3" type="ORF">VFH_II091160</name>
</gene>
<evidence type="ECO:0000313" key="3">
    <source>
        <dbReference type="EMBL" id="CAI8597642.1"/>
    </source>
</evidence>
<feature type="coiled-coil region" evidence="1">
    <location>
        <begin position="5"/>
        <end position="39"/>
    </location>
</feature>
<feature type="region of interest" description="Disordered" evidence="2">
    <location>
        <begin position="81"/>
        <end position="119"/>
    </location>
</feature>
<evidence type="ECO:0000256" key="2">
    <source>
        <dbReference type="SAM" id="MobiDB-lite"/>
    </source>
</evidence>